<protein>
    <submittedName>
        <fullName evidence="1">Uncharacterized protein</fullName>
    </submittedName>
</protein>
<sequence>MSESENRREKGRVGVRSGLGFGRRPIRLLALMLGRRTIRRSTARGQTRRLRRFRNPLILVSFSVLTPLQVHTRPRFLPRPPSSTKHTTILKMHRQGPLPYHHLVSY</sequence>
<organism evidence="1 2">
    <name type="scientific">Crucibulum laeve</name>
    <dbReference type="NCBI Taxonomy" id="68775"/>
    <lineage>
        <taxon>Eukaryota</taxon>
        <taxon>Fungi</taxon>
        <taxon>Dikarya</taxon>
        <taxon>Basidiomycota</taxon>
        <taxon>Agaricomycotina</taxon>
        <taxon>Agaricomycetes</taxon>
        <taxon>Agaricomycetidae</taxon>
        <taxon>Agaricales</taxon>
        <taxon>Agaricineae</taxon>
        <taxon>Nidulariaceae</taxon>
        <taxon>Crucibulum</taxon>
    </lineage>
</organism>
<keyword evidence="2" id="KW-1185">Reference proteome</keyword>
<gene>
    <name evidence="1" type="ORF">BDQ12DRAFT_386393</name>
</gene>
<dbReference type="EMBL" id="ML213594">
    <property type="protein sequence ID" value="TFK41483.1"/>
    <property type="molecule type" value="Genomic_DNA"/>
</dbReference>
<reference evidence="1 2" key="1">
    <citation type="journal article" date="2019" name="Nat. Ecol. Evol.">
        <title>Megaphylogeny resolves global patterns of mushroom evolution.</title>
        <authorList>
            <person name="Varga T."/>
            <person name="Krizsan K."/>
            <person name="Foldi C."/>
            <person name="Dima B."/>
            <person name="Sanchez-Garcia M."/>
            <person name="Sanchez-Ramirez S."/>
            <person name="Szollosi G.J."/>
            <person name="Szarkandi J.G."/>
            <person name="Papp V."/>
            <person name="Albert L."/>
            <person name="Andreopoulos W."/>
            <person name="Angelini C."/>
            <person name="Antonin V."/>
            <person name="Barry K.W."/>
            <person name="Bougher N.L."/>
            <person name="Buchanan P."/>
            <person name="Buyck B."/>
            <person name="Bense V."/>
            <person name="Catcheside P."/>
            <person name="Chovatia M."/>
            <person name="Cooper J."/>
            <person name="Damon W."/>
            <person name="Desjardin D."/>
            <person name="Finy P."/>
            <person name="Geml J."/>
            <person name="Haridas S."/>
            <person name="Hughes K."/>
            <person name="Justo A."/>
            <person name="Karasinski D."/>
            <person name="Kautmanova I."/>
            <person name="Kiss B."/>
            <person name="Kocsube S."/>
            <person name="Kotiranta H."/>
            <person name="LaButti K.M."/>
            <person name="Lechner B.E."/>
            <person name="Liimatainen K."/>
            <person name="Lipzen A."/>
            <person name="Lukacs Z."/>
            <person name="Mihaltcheva S."/>
            <person name="Morgado L.N."/>
            <person name="Niskanen T."/>
            <person name="Noordeloos M.E."/>
            <person name="Ohm R.A."/>
            <person name="Ortiz-Santana B."/>
            <person name="Ovrebo C."/>
            <person name="Racz N."/>
            <person name="Riley R."/>
            <person name="Savchenko A."/>
            <person name="Shiryaev A."/>
            <person name="Soop K."/>
            <person name="Spirin V."/>
            <person name="Szebenyi C."/>
            <person name="Tomsovsky M."/>
            <person name="Tulloss R.E."/>
            <person name="Uehling J."/>
            <person name="Grigoriev I.V."/>
            <person name="Vagvolgyi C."/>
            <person name="Papp T."/>
            <person name="Martin F.M."/>
            <person name="Miettinen O."/>
            <person name="Hibbett D.S."/>
            <person name="Nagy L.G."/>
        </authorList>
    </citation>
    <scope>NUCLEOTIDE SEQUENCE [LARGE SCALE GENOMIC DNA]</scope>
    <source>
        <strain evidence="1 2">CBS 166.37</strain>
    </source>
</reference>
<dbReference type="AlphaFoldDB" id="A0A5C3M9T7"/>
<dbReference type="Proteomes" id="UP000308652">
    <property type="component" value="Unassembled WGS sequence"/>
</dbReference>
<evidence type="ECO:0000313" key="2">
    <source>
        <dbReference type="Proteomes" id="UP000308652"/>
    </source>
</evidence>
<proteinExistence type="predicted"/>
<name>A0A5C3M9T7_9AGAR</name>
<evidence type="ECO:0000313" key="1">
    <source>
        <dbReference type="EMBL" id="TFK41483.1"/>
    </source>
</evidence>
<accession>A0A5C3M9T7</accession>